<keyword evidence="3" id="KW-1185">Reference proteome</keyword>
<accession>A0A9N7YWR0</accession>
<reference evidence="2" key="1">
    <citation type="submission" date="2020-03" db="EMBL/GenBank/DDBJ databases">
        <authorList>
            <person name="Weist P."/>
        </authorList>
    </citation>
    <scope>NUCLEOTIDE SEQUENCE</scope>
</reference>
<feature type="compositionally biased region" description="Polar residues" evidence="1">
    <location>
        <begin position="66"/>
        <end position="76"/>
    </location>
</feature>
<feature type="compositionally biased region" description="Basic and acidic residues" evidence="1">
    <location>
        <begin position="1"/>
        <end position="17"/>
    </location>
</feature>
<name>A0A9N7YWR0_PLEPL</name>
<evidence type="ECO:0000313" key="3">
    <source>
        <dbReference type="Proteomes" id="UP001153269"/>
    </source>
</evidence>
<dbReference type="EMBL" id="CADEAL010002490">
    <property type="protein sequence ID" value="CAB1440683.1"/>
    <property type="molecule type" value="Genomic_DNA"/>
</dbReference>
<dbReference type="Proteomes" id="UP001153269">
    <property type="component" value="Unassembled WGS sequence"/>
</dbReference>
<organism evidence="2 3">
    <name type="scientific">Pleuronectes platessa</name>
    <name type="common">European plaice</name>
    <dbReference type="NCBI Taxonomy" id="8262"/>
    <lineage>
        <taxon>Eukaryota</taxon>
        <taxon>Metazoa</taxon>
        <taxon>Chordata</taxon>
        <taxon>Craniata</taxon>
        <taxon>Vertebrata</taxon>
        <taxon>Euteleostomi</taxon>
        <taxon>Actinopterygii</taxon>
        <taxon>Neopterygii</taxon>
        <taxon>Teleostei</taxon>
        <taxon>Neoteleostei</taxon>
        <taxon>Acanthomorphata</taxon>
        <taxon>Carangaria</taxon>
        <taxon>Pleuronectiformes</taxon>
        <taxon>Pleuronectoidei</taxon>
        <taxon>Pleuronectidae</taxon>
        <taxon>Pleuronectes</taxon>
    </lineage>
</organism>
<proteinExistence type="predicted"/>
<evidence type="ECO:0000313" key="2">
    <source>
        <dbReference type="EMBL" id="CAB1440683.1"/>
    </source>
</evidence>
<protein>
    <submittedName>
        <fullName evidence="2">Uncharacterized protein</fullName>
    </submittedName>
</protein>
<feature type="region of interest" description="Disordered" evidence="1">
    <location>
        <begin position="1"/>
        <end position="86"/>
    </location>
</feature>
<gene>
    <name evidence="2" type="ORF">PLEPLA_LOCUS28449</name>
</gene>
<dbReference type="AlphaFoldDB" id="A0A9N7YWR0"/>
<evidence type="ECO:0000256" key="1">
    <source>
        <dbReference type="SAM" id="MobiDB-lite"/>
    </source>
</evidence>
<comment type="caution">
    <text evidence="2">The sequence shown here is derived from an EMBL/GenBank/DDBJ whole genome shotgun (WGS) entry which is preliminary data.</text>
</comment>
<feature type="compositionally biased region" description="Basic and acidic residues" evidence="1">
    <location>
        <begin position="31"/>
        <end position="41"/>
    </location>
</feature>
<sequence>MEKKESDEDNTQREEQHAGPLTVPQQESEDTTQRDELREEPLTVPQESDEDDSQREEERAEPLTVPQENNEGGSQRQEQRAESFTMVQDNVPQEVDDVHSSHGLTEEQSIISILSFRLRHNTTDLPDAAEAPATREFLFATANRSVVDLGAR</sequence>